<sequence>MVSANLRLVPVDVHHTITIVQIRERDAFWRRRKRDRMLREYTCCCAVLCAVALTGTCRTRTFVWRGYSLWRTSFFPSAISRCSVLGSLLHEAKCAVGSRVLGRQVRDQVRQAAARIPGGRRCGLVRRHVYLSRLHTGAAASAMRNSSYWMYYSTSVGHYRYRRLPSFFRPFHPSHMSQV</sequence>
<reference evidence="1" key="1">
    <citation type="submission" date="2019-01" db="EMBL/GenBank/DDBJ databases">
        <title>Draft genome sequences of three monokaryotic isolates of the white-rot basidiomycete fungus Dichomitus squalens.</title>
        <authorList>
            <consortium name="DOE Joint Genome Institute"/>
            <person name="Lopez S.C."/>
            <person name="Andreopoulos B."/>
            <person name="Pangilinan J."/>
            <person name="Lipzen A."/>
            <person name="Riley R."/>
            <person name="Ahrendt S."/>
            <person name="Ng V."/>
            <person name="Barry K."/>
            <person name="Daum C."/>
            <person name="Grigoriev I.V."/>
            <person name="Hilden K.S."/>
            <person name="Makela M.R."/>
            <person name="de Vries R.P."/>
        </authorList>
    </citation>
    <scope>NUCLEOTIDE SEQUENCE [LARGE SCALE GENOMIC DNA]</scope>
    <source>
        <strain evidence="1">OM18370.1</strain>
    </source>
</reference>
<dbReference type="Proteomes" id="UP000292957">
    <property type="component" value="Unassembled WGS sequence"/>
</dbReference>
<dbReference type="AlphaFoldDB" id="A0A4Q9N132"/>
<gene>
    <name evidence="1" type="ORF">BD311DRAFT_512015</name>
</gene>
<accession>A0A4Q9N132</accession>
<organism evidence="1">
    <name type="scientific">Dichomitus squalens</name>
    <dbReference type="NCBI Taxonomy" id="114155"/>
    <lineage>
        <taxon>Eukaryota</taxon>
        <taxon>Fungi</taxon>
        <taxon>Dikarya</taxon>
        <taxon>Basidiomycota</taxon>
        <taxon>Agaricomycotina</taxon>
        <taxon>Agaricomycetes</taxon>
        <taxon>Polyporales</taxon>
        <taxon>Polyporaceae</taxon>
        <taxon>Dichomitus</taxon>
    </lineage>
</organism>
<evidence type="ECO:0000313" key="1">
    <source>
        <dbReference type="EMBL" id="TBU32832.1"/>
    </source>
</evidence>
<proteinExistence type="predicted"/>
<protein>
    <submittedName>
        <fullName evidence="1">Uncharacterized protein</fullName>
    </submittedName>
</protein>
<dbReference type="EMBL" id="ML143393">
    <property type="protein sequence ID" value="TBU32832.1"/>
    <property type="molecule type" value="Genomic_DNA"/>
</dbReference>
<name>A0A4Q9N132_9APHY</name>